<dbReference type="InterPro" id="IPR010998">
    <property type="entry name" value="Integrase_recombinase_N"/>
</dbReference>
<evidence type="ECO:0000256" key="3">
    <source>
        <dbReference type="ARBA" id="ARBA00023172"/>
    </source>
</evidence>
<dbReference type="RefSeq" id="WP_382219510.1">
    <property type="nucleotide sequence ID" value="NZ_JBHTCA010000002.1"/>
</dbReference>
<dbReference type="CDD" id="cd01184">
    <property type="entry name" value="INT_C_like_1"/>
    <property type="match status" value="1"/>
</dbReference>
<evidence type="ECO:0000256" key="1">
    <source>
        <dbReference type="ARBA" id="ARBA00022908"/>
    </source>
</evidence>
<organism evidence="6 7">
    <name type="scientific">Hydrogenophaga atypica</name>
    <dbReference type="NCBI Taxonomy" id="249409"/>
    <lineage>
        <taxon>Bacteria</taxon>
        <taxon>Pseudomonadati</taxon>
        <taxon>Pseudomonadota</taxon>
        <taxon>Betaproteobacteria</taxon>
        <taxon>Burkholderiales</taxon>
        <taxon>Comamonadaceae</taxon>
        <taxon>Hydrogenophaga</taxon>
    </lineage>
</organism>
<reference evidence="7" key="1">
    <citation type="journal article" date="2019" name="Int. J. Syst. Evol. Microbiol.">
        <title>The Global Catalogue of Microorganisms (GCM) 10K type strain sequencing project: providing services to taxonomists for standard genome sequencing and annotation.</title>
        <authorList>
            <consortium name="The Broad Institute Genomics Platform"/>
            <consortium name="The Broad Institute Genome Sequencing Center for Infectious Disease"/>
            <person name="Wu L."/>
            <person name="Ma J."/>
        </authorList>
    </citation>
    <scope>NUCLEOTIDE SEQUENCE [LARGE SCALE GENOMIC DNA]</scope>
    <source>
        <strain evidence="7">CGMCC 1.12371</strain>
    </source>
</reference>
<dbReference type="InterPro" id="IPR011010">
    <property type="entry name" value="DNA_brk_join_enz"/>
</dbReference>
<gene>
    <name evidence="6" type="ORF">ACFQPB_02420</name>
</gene>
<dbReference type="PROSITE" id="PS51900">
    <property type="entry name" value="CB"/>
    <property type="match status" value="1"/>
</dbReference>
<dbReference type="EMBL" id="JBHTCA010000002">
    <property type="protein sequence ID" value="MFC7407711.1"/>
    <property type="molecule type" value="Genomic_DNA"/>
</dbReference>
<evidence type="ECO:0000256" key="4">
    <source>
        <dbReference type="PROSITE-ProRule" id="PRU01248"/>
    </source>
</evidence>
<keyword evidence="2 4" id="KW-0238">DNA-binding</keyword>
<evidence type="ECO:0000313" key="7">
    <source>
        <dbReference type="Proteomes" id="UP001596501"/>
    </source>
</evidence>
<dbReference type="SUPFAM" id="SSF56349">
    <property type="entry name" value="DNA breaking-rejoining enzymes"/>
    <property type="match status" value="1"/>
</dbReference>
<accession>A0ABW2QE31</accession>
<keyword evidence="3" id="KW-0233">DNA recombination</keyword>
<dbReference type="Gene3D" id="1.10.150.130">
    <property type="match status" value="1"/>
</dbReference>
<sequence length="565" mass="65705">METLDPIKIDIDVAVKKKDTSAQIDKARALYLYQRAGTYYFKRKYPTAYVRARSDLSQRGVQIWKTLDTSDTETALIRLQYENQKFEEDVARVLAKPRRTDALRRLSEPESTHYLLPEHIPHILQRYEYGILSTDDDYRKELSREERRAEIVYLKEWIEEFRECCAVEDFSPVEDIAVELLKCEGLVAPPGSTVRQLLLWELLKKDLELAEAQLGRMQGQMYKTPAQLPLAPRELPTMMTLYQSWAKTQKEVRTRDSYLRPVEEFEALCRPLPVVAIDHYQHAQRYRDHLSASQLKRDTVRNRIGALATIVRYGMREGMVRLTSNPFEGVNLEMVRETPAHEQRRSFTSGELQVIFDSPLYTRGEKASGQSVEVAYWGPLLGIFAGLRIEELCQLKAEDVYQVNGEWALRISNLDPDQHLKASASHRLVPVHTELISCGFIDHVQTQRKNGHERIFPSLRNDNKYERYANAYGKWHSRFLDRLDLVDGELCYHSYRFNFKQQLGICGVNDEVKDALSGHWLDKGVSGRSYMRTGQRQYPFPILLNAMRNLRYDDINIDHLRIAAV</sequence>
<feature type="domain" description="Core-binding (CB)" evidence="5">
    <location>
        <begin position="236"/>
        <end position="315"/>
    </location>
</feature>
<dbReference type="InterPro" id="IPR013762">
    <property type="entry name" value="Integrase-like_cat_sf"/>
</dbReference>
<protein>
    <recommendedName>
        <fullName evidence="5">Core-binding (CB) domain-containing protein</fullName>
    </recommendedName>
</protein>
<evidence type="ECO:0000256" key="2">
    <source>
        <dbReference type="ARBA" id="ARBA00023125"/>
    </source>
</evidence>
<dbReference type="Proteomes" id="UP001596501">
    <property type="component" value="Unassembled WGS sequence"/>
</dbReference>
<evidence type="ECO:0000259" key="5">
    <source>
        <dbReference type="PROSITE" id="PS51900"/>
    </source>
</evidence>
<keyword evidence="7" id="KW-1185">Reference proteome</keyword>
<dbReference type="Gene3D" id="1.10.443.10">
    <property type="entry name" value="Intergrase catalytic core"/>
    <property type="match status" value="1"/>
</dbReference>
<proteinExistence type="predicted"/>
<comment type="caution">
    <text evidence="6">The sequence shown here is derived from an EMBL/GenBank/DDBJ whole genome shotgun (WGS) entry which is preliminary data.</text>
</comment>
<name>A0ABW2QE31_9BURK</name>
<dbReference type="InterPro" id="IPR044068">
    <property type="entry name" value="CB"/>
</dbReference>
<evidence type="ECO:0000313" key="6">
    <source>
        <dbReference type="EMBL" id="MFC7407711.1"/>
    </source>
</evidence>
<keyword evidence="1" id="KW-0229">DNA integration</keyword>